<organism evidence="13 14">
    <name type="scientific">Microlunatus endophyticus</name>
    <dbReference type="NCBI Taxonomy" id="1716077"/>
    <lineage>
        <taxon>Bacteria</taxon>
        <taxon>Bacillati</taxon>
        <taxon>Actinomycetota</taxon>
        <taxon>Actinomycetes</taxon>
        <taxon>Propionibacteriales</taxon>
        <taxon>Propionibacteriaceae</taxon>
        <taxon>Microlunatus</taxon>
    </lineage>
</organism>
<dbReference type="GO" id="GO:0003844">
    <property type="term" value="F:1,4-alpha-glucan branching enzyme activity"/>
    <property type="evidence" value="ECO:0007669"/>
    <property type="project" value="UniProtKB-UniRule"/>
</dbReference>
<evidence type="ECO:0000256" key="3">
    <source>
        <dbReference type="ARBA" id="ARBA00009000"/>
    </source>
</evidence>
<dbReference type="InterPro" id="IPR037439">
    <property type="entry name" value="Branching_enzy"/>
</dbReference>
<feature type="compositionally biased region" description="Basic and acidic residues" evidence="11">
    <location>
        <begin position="729"/>
        <end position="739"/>
    </location>
</feature>
<dbReference type="FunFam" id="2.60.40.1180:FF:000002">
    <property type="entry name" value="1,4-alpha-glucan branching enzyme GlgB"/>
    <property type="match status" value="1"/>
</dbReference>
<keyword evidence="6 9" id="KW-0808">Transferase</keyword>
<keyword evidence="5 9" id="KW-0328">Glycosyltransferase</keyword>
<dbReference type="InterPro" id="IPR006048">
    <property type="entry name" value="A-amylase/branching_C"/>
</dbReference>
<dbReference type="AlphaFoldDB" id="A0A917S4N0"/>
<comment type="similarity">
    <text evidence="3 9">Belongs to the glycosyl hydrolase 13 family. GlgB subfamily.</text>
</comment>
<evidence type="ECO:0000256" key="11">
    <source>
        <dbReference type="SAM" id="MobiDB-lite"/>
    </source>
</evidence>
<evidence type="ECO:0000256" key="2">
    <source>
        <dbReference type="ARBA" id="ARBA00004964"/>
    </source>
</evidence>
<dbReference type="Gene3D" id="2.60.40.10">
    <property type="entry name" value="Immunoglobulins"/>
    <property type="match status" value="1"/>
</dbReference>
<keyword evidence="8 9" id="KW-0119">Carbohydrate metabolism</keyword>
<comment type="pathway">
    <text evidence="2 9">Glycan biosynthesis; glycogen biosynthesis.</text>
</comment>
<feature type="region of interest" description="Disordered" evidence="11">
    <location>
        <begin position="650"/>
        <end position="739"/>
    </location>
</feature>
<evidence type="ECO:0000256" key="10">
    <source>
        <dbReference type="PIRSR" id="PIRSR000463-1"/>
    </source>
</evidence>
<comment type="function">
    <text evidence="9">Catalyzes the formation of the alpha-1,6-glucosidic linkages in glycogen by scission of a 1,4-alpha-linked oligosaccharide from growing alpha-1,4-glucan chains and the subsequent attachment of the oligosaccharide to the alpha-1,6 position.</text>
</comment>
<dbReference type="PIRSF" id="PIRSF000463">
    <property type="entry name" value="GlgB"/>
    <property type="match status" value="1"/>
</dbReference>
<evidence type="ECO:0000256" key="8">
    <source>
        <dbReference type="ARBA" id="ARBA00023277"/>
    </source>
</evidence>
<dbReference type="InterPro" id="IPR017853">
    <property type="entry name" value="GH"/>
</dbReference>
<dbReference type="CDD" id="cd02855">
    <property type="entry name" value="E_set_GBE_prok_N"/>
    <property type="match status" value="1"/>
</dbReference>
<dbReference type="SUPFAM" id="SSF81296">
    <property type="entry name" value="E set domains"/>
    <property type="match status" value="1"/>
</dbReference>
<feature type="active site" description="Proton donor" evidence="9 10">
    <location>
        <position position="360"/>
    </location>
</feature>
<dbReference type="NCBIfam" id="NF003811">
    <property type="entry name" value="PRK05402.1"/>
    <property type="match status" value="1"/>
</dbReference>
<evidence type="ECO:0000259" key="12">
    <source>
        <dbReference type="SMART" id="SM00642"/>
    </source>
</evidence>
<gene>
    <name evidence="9 13" type="primary">glgB</name>
    <name evidence="13" type="ORF">GCM10011575_11930</name>
</gene>
<dbReference type="InterPro" id="IPR013780">
    <property type="entry name" value="Glyco_hydro_b"/>
</dbReference>
<dbReference type="GO" id="GO:0005829">
    <property type="term" value="C:cytosol"/>
    <property type="evidence" value="ECO:0007669"/>
    <property type="project" value="TreeGrafter"/>
</dbReference>
<comment type="caution">
    <text evidence="13">The sequence shown here is derived from an EMBL/GenBank/DDBJ whole genome shotgun (WGS) entry which is preliminary data.</text>
</comment>
<dbReference type="SMART" id="SM00642">
    <property type="entry name" value="Aamy"/>
    <property type="match status" value="1"/>
</dbReference>
<evidence type="ECO:0000256" key="9">
    <source>
        <dbReference type="HAMAP-Rule" id="MF_00685"/>
    </source>
</evidence>
<dbReference type="InterPro" id="IPR006047">
    <property type="entry name" value="GH13_cat_dom"/>
</dbReference>
<accession>A0A917S4N0</accession>
<dbReference type="GO" id="GO:0043169">
    <property type="term" value="F:cation binding"/>
    <property type="evidence" value="ECO:0007669"/>
    <property type="project" value="InterPro"/>
</dbReference>
<feature type="compositionally biased region" description="Basic and acidic residues" evidence="11">
    <location>
        <begin position="670"/>
        <end position="685"/>
    </location>
</feature>
<dbReference type="InterPro" id="IPR004193">
    <property type="entry name" value="Glyco_hydro_13_N"/>
</dbReference>
<dbReference type="Proteomes" id="UP000613840">
    <property type="component" value="Unassembled WGS sequence"/>
</dbReference>
<keyword evidence="7 9" id="KW-0320">Glycogen biosynthesis</keyword>
<dbReference type="NCBIfam" id="TIGR01515">
    <property type="entry name" value="branching_enzym"/>
    <property type="match status" value="1"/>
</dbReference>
<dbReference type="PANTHER" id="PTHR43651">
    <property type="entry name" value="1,4-ALPHA-GLUCAN-BRANCHING ENZYME"/>
    <property type="match status" value="1"/>
</dbReference>
<dbReference type="Gene3D" id="2.60.40.1180">
    <property type="entry name" value="Golgi alpha-mannosidase II"/>
    <property type="match status" value="1"/>
</dbReference>
<dbReference type="SUPFAM" id="SSF51445">
    <property type="entry name" value="(Trans)glycosidases"/>
    <property type="match status" value="1"/>
</dbReference>
<dbReference type="EC" id="2.4.1.18" evidence="9"/>
<dbReference type="FunFam" id="3.20.20.80:FF:000003">
    <property type="entry name" value="1,4-alpha-glucan branching enzyme GlgB"/>
    <property type="match status" value="1"/>
</dbReference>
<dbReference type="Pfam" id="PF02922">
    <property type="entry name" value="CBM_48"/>
    <property type="match status" value="1"/>
</dbReference>
<name>A0A917S4N0_9ACTN</name>
<sequence length="739" mass="83800">MTDRTALTDSTGGLTGWDLSGFHEGHDTECWRRLGAVEVPGGTRFSVWAPNARAVRLVGDFNFWDGHDHHLELVPGSGVWALFVEGVGTGALYKFEILGADDVWRLKTDPMGRFFEAAPHNASIVYNSQYTWQDDQWLWYRGERQAWERPMSIYEVHLGSWRRGLTYLELARELVEYVSWQGFTHVEFLPLAEHPFEGSWGYHVTGYFAPVSRFGSPDEFRYLVDQLHAAGIGVIMDWVPGHFATDPWALQRFDGTALYEHEDPRLGWHPDWGSYIFNLGRNEVRSFLMSNAYYWLEEFHIDGLRVDGVASMLYLDYSRSDGEWIPNKYGGNENLESVALLRSVNADLYRRKPGIVTIAEESTSWPGVTRSVDHGGLGFGFKWNMGWMNDSLRYYGREPIYRQYHHNEMTFASSYAYSENFVLPISHDEVVHGKGSMYERVPQDEWRKFATMRAFYAFMWAHPGKKLLFMGTEFGQKREFSEQRSLDWHETEGWGHRGVQLLVKDLNRVYRANSALWRHDHDPTGFRWIDADDHGGNTFSFLRIDPGGDDEDAQQVAAVINFSSEPRYDLRIGLPAEGRWTEILNTDAAIYDGTGQFGNLGQVIATEVPSHGFDYSATVTVPPLGGIWLRFEPEHPVDDPDEVLTEIAGSVARRGTPGQDTPEEGTPAEGTREEGTPAEGTREEGAPEEGTPEEEARNDRRGSDGDNPWSSAAATGSAPIPTAGVRPRRASEDRPEDNR</sequence>
<dbReference type="SUPFAM" id="SSF51011">
    <property type="entry name" value="Glycosyl hydrolase domain"/>
    <property type="match status" value="1"/>
</dbReference>
<evidence type="ECO:0000256" key="7">
    <source>
        <dbReference type="ARBA" id="ARBA00023056"/>
    </source>
</evidence>
<dbReference type="InterPro" id="IPR013783">
    <property type="entry name" value="Ig-like_fold"/>
</dbReference>
<feature type="active site" description="Nucleophile" evidence="9 10">
    <location>
        <position position="307"/>
    </location>
</feature>
<proteinExistence type="inferred from homology"/>
<dbReference type="NCBIfam" id="NF008967">
    <property type="entry name" value="PRK12313.1"/>
    <property type="match status" value="1"/>
</dbReference>
<evidence type="ECO:0000313" key="14">
    <source>
        <dbReference type="Proteomes" id="UP000613840"/>
    </source>
</evidence>
<feature type="compositionally biased region" description="Basic and acidic residues" evidence="11">
    <location>
        <begin position="694"/>
        <end position="704"/>
    </location>
</feature>
<evidence type="ECO:0000256" key="1">
    <source>
        <dbReference type="ARBA" id="ARBA00000826"/>
    </source>
</evidence>
<dbReference type="CDD" id="cd11322">
    <property type="entry name" value="AmyAc_Glg_BE"/>
    <property type="match status" value="1"/>
</dbReference>
<dbReference type="PANTHER" id="PTHR43651:SF3">
    <property type="entry name" value="1,4-ALPHA-GLUCAN-BRANCHING ENZYME"/>
    <property type="match status" value="1"/>
</dbReference>
<keyword evidence="4 9" id="KW-0321">Glycogen metabolism</keyword>
<evidence type="ECO:0000313" key="13">
    <source>
        <dbReference type="EMBL" id="GGL55154.1"/>
    </source>
</evidence>
<dbReference type="GO" id="GO:0005978">
    <property type="term" value="P:glycogen biosynthetic process"/>
    <property type="evidence" value="ECO:0007669"/>
    <property type="project" value="UniProtKB-UniRule"/>
</dbReference>
<dbReference type="InterPro" id="IPR044143">
    <property type="entry name" value="GlgB_N_E_set_prok"/>
</dbReference>
<protein>
    <recommendedName>
        <fullName evidence="9">1,4-alpha-glucan branching enzyme GlgB</fullName>
        <ecNumber evidence="9">2.4.1.18</ecNumber>
    </recommendedName>
    <alternativeName>
        <fullName evidence="9">1,4-alpha-D-glucan:1,4-alpha-D-glucan 6-glucosyl-transferase</fullName>
    </alternativeName>
    <alternativeName>
        <fullName evidence="9">Alpha-(1-&gt;4)-glucan branching enzyme</fullName>
    </alternativeName>
    <alternativeName>
        <fullName evidence="9">Glycogen branching enzyme</fullName>
        <shortName evidence="9">BE</shortName>
    </alternativeName>
</protein>
<dbReference type="EMBL" id="BMMZ01000002">
    <property type="protein sequence ID" value="GGL55154.1"/>
    <property type="molecule type" value="Genomic_DNA"/>
</dbReference>
<dbReference type="RefSeq" id="WP_229669747.1">
    <property type="nucleotide sequence ID" value="NZ_BMMZ01000002.1"/>
</dbReference>
<dbReference type="InterPro" id="IPR014756">
    <property type="entry name" value="Ig_E-set"/>
</dbReference>
<comment type="catalytic activity">
    <reaction evidence="1 9">
        <text>Transfers a segment of a (1-&gt;4)-alpha-D-glucan chain to a primary hydroxy group in a similar glucan chain.</text>
        <dbReference type="EC" id="2.4.1.18"/>
    </reaction>
</comment>
<evidence type="ECO:0000256" key="5">
    <source>
        <dbReference type="ARBA" id="ARBA00022676"/>
    </source>
</evidence>
<dbReference type="GO" id="GO:0004553">
    <property type="term" value="F:hydrolase activity, hydrolyzing O-glycosyl compounds"/>
    <property type="evidence" value="ECO:0007669"/>
    <property type="project" value="InterPro"/>
</dbReference>
<reference evidence="13" key="2">
    <citation type="submission" date="2020-09" db="EMBL/GenBank/DDBJ databases">
        <authorList>
            <person name="Sun Q."/>
            <person name="Zhou Y."/>
        </authorList>
    </citation>
    <scope>NUCLEOTIDE SEQUENCE</scope>
    <source>
        <strain evidence="13">CGMCC 4.7306</strain>
    </source>
</reference>
<feature type="domain" description="Glycosyl hydrolase family 13 catalytic" evidence="12">
    <location>
        <begin position="155"/>
        <end position="508"/>
    </location>
</feature>
<evidence type="ECO:0000256" key="4">
    <source>
        <dbReference type="ARBA" id="ARBA00022600"/>
    </source>
</evidence>
<dbReference type="Gene3D" id="3.20.20.80">
    <property type="entry name" value="Glycosidases"/>
    <property type="match status" value="1"/>
</dbReference>
<evidence type="ECO:0000256" key="6">
    <source>
        <dbReference type="ARBA" id="ARBA00022679"/>
    </source>
</evidence>
<dbReference type="Pfam" id="PF02806">
    <property type="entry name" value="Alpha-amylase_C"/>
    <property type="match status" value="1"/>
</dbReference>
<keyword evidence="14" id="KW-1185">Reference proteome</keyword>
<dbReference type="InterPro" id="IPR006407">
    <property type="entry name" value="GlgB"/>
</dbReference>
<reference evidence="13" key="1">
    <citation type="journal article" date="2014" name="Int. J. Syst. Evol. Microbiol.">
        <title>Complete genome sequence of Corynebacterium casei LMG S-19264T (=DSM 44701T), isolated from a smear-ripened cheese.</title>
        <authorList>
            <consortium name="US DOE Joint Genome Institute (JGI-PGF)"/>
            <person name="Walter F."/>
            <person name="Albersmeier A."/>
            <person name="Kalinowski J."/>
            <person name="Ruckert C."/>
        </authorList>
    </citation>
    <scope>NUCLEOTIDE SEQUENCE</scope>
    <source>
        <strain evidence="13">CGMCC 4.7306</strain>
    </source>
</reference>
<comment type="subunit">
    <text evidence="9">Monomer.</text>
</comment>
<dbReference type="HAMAP" id="MF_00685">
    <property type="entry name" value="GlgB"/>
    <property type="match status" value="1"/>
</dbReference>